<protein>
    <submittedName>
        <fullName evidence="2">UDP pyrophosphate phosphatase</fullName>
    </submittedName>
</protein>
<evidence type="ECO:0000256" key="1">
    <source>
        <dbReference type="SAM" id="MobiDB-lite"/>
    </source>
</evidence>
<reference evidence="2 3" key="1">
    <citation type="submission" date="2021-03" db="EMBL/GenBank/DDBJ databases">
        <title>Genome sequencing of Marinobacter sp. LPB0319.</title>
        <authorList>
            <person name="Kim J."/>
        </authorList>
    </citation>
    <scope>NUCLEOTIDE SEQUENCE [LARGE SCALE GENOMIC DNA]</scope>
    <source>
        <strain evidence="2 3">LPB0319</strain>
    </source>
</reference>
<gene>
    <name evidence="2" type="ORF">LPB19_08080</name>
</gene>
<organism evidence="2 3">
    <name type="scientific">Marinobacter salinisoli</name>
    <dbReference type="NCBI Taxonomy" id="2769486"/>
    <lineage>
        <taxon>Bacteria</taxon>
        <taxon>Pseudomonadati</taxon>
        <taxon>Pseudomonadota</taxon>
        <taxon>Gammaproteobacteria</taxon>
        <taxon>Pseudomonadales</taxon>
        <taxon>Marinobacteraceae</taxon>
        <taxon>Marinobacter</taxon>
    </lineage>
</organism>
<evidence type="ECO:0000313" key="3">
    <source>
        <dbReference type="Proteomes" id="UP000663555"/>
    </source>
</evidence>
<proteinExistence type="predicted"/>
<sequence>MIGGIQPGTHNVQPGKGGPVRERSDAVGAPALMPDKNPAAARQDMAKQAPEPVLTDNAERRIEARRAAEDVRLERFRADQIPLPAAQALSTFAVVAAAGQGFENEAPLAGIDILV</sequence>
<dbReference type="RefSeq" id="WP_206645735.1">
    <property type="nucleotide sequence ID" value="NZ_CP071247.1"/>
</dbReference>
<dbReference type="Proteomes" id="UP000663555">
    <property type="component" value="Chromosome"/>
</dbReference>
<accession>A0ABX7MYW0</accession>
<evidence type="ECO:0000313" key="2">
    <source>
        <dbReference type="EMBL" id="QSP96509.1"/>
    </source>
</evidence>
<feature type="region of interest" description="Disordered" evidence="1">
    <location>
        <begin position="1"/>
        <end position="51"/>
    </location>
</feature>
<name>A0ABX7MYW0_9GAMM</name>
<dbReference type="EMBL" id="CP071247">
    <property type="protein sequence ID" value="QSP96509.1"/>
    <property type="molecule type" value="Genomic_DNA"/>
</dbReference>
<keyword evidence="3" id="KW-1185">Reference proteome</keyword>